<name>W6MMZ8_9ASCO</name>
<evidence type="ECO:0000313" key="1">
    <source>
        <dbReference type="EMBL" id="CDK27971.1"/>
    </source>
</evidence>
<dbReference type="RefSeq" id="XP_022459963.1">
    <property type="nucleotide sequence ID" value="XM_022602417.1"/>
</dbReference>
<dbReference type="EMBL" id="HG793128">
    <property type="protein sequence ID" value="CDK27971.1"/>
    <property type="molecule type" value="Genomic_DNA"/>
</dbReference>
<proteinExistence type="predicted"/>
<reference evidence="1" key="1">
    <citation type="submission" date="2013-12" db="EMBL/GenBank/DDBJ databases">
        <authorList>
            <person name="Genoscope - CEA"/>
        </authorList>
    </citation>
    <scope>NUCLEOTIDE SEQUENCE</scope>
    <source>
        <strain evidence="1">CBS 1993</strain>
    </source>
</reference>
<evidence type="ECO:0000313" key="2">
    <source>
        <dbReference type="Proteomes" id="UP000019384"/>
    </source>
</evidence>
<dbReference type="GeneID" id="34521351"/>
<gene>
    <name evidence="1" type="ORF">KUCA_T00003951001</name>
</gene>
<dbReference type="Proteomes" id="UP000019384">
    <property type="component" value="Unassembled WGS sequence"/>
</dbReference>
<dbReference type="AlphaFoldDB" id="W6MMZ8"/>
<sequence>MWQTISMAMKSEYVPSHLRTALSGIAGSTS</sequence>
<keyword evidence="2" id="KW-1185">Reference proteome</keyword>
<accession>W6MMZ8</accession>
<reference evidence="1" key="2">
    <citation type="submission" date="2014-02" db="EMBL/GenBank/DDBJ databases">
        <title>Complete DNA sequence of /Kuraishia capsulata/ illustrates novel genomic features among budding yeasts (/Saccharomycotina/).</title>
        <authorList>
            <person name="Morales L."/>
            <person name="Noel B."/>
            <person name="Porcel B."/>
            <person name="Marcet-Houben M."/>
            <person name="Hullo M-F."/>
            <person name="Sacerdot C."/>
            <person name="Tekaia F."/>
            <person name="Leh-Louis V."/>
            <person name="Despons L."/>
            <person name="Khanna V."/>
            <person name="Aury J-M."/>
            <person name="Barbe V."/>
            <person name="Couloux A."/>
            <person name="Labadie K."/>
            <person name="Pelletier E."/>
            <person name="Souciet J-L."/>
            <person name="Boekhout T."/>
            <person name="Gabaldon T."/>
            <person name="Wincker P."/>
            <person name="Dujon B."/>
        </authorList>
    </citation>
    <scope>NUCLEOTIDE SEQUENCE</scope>
    <source>
        <strain evidence="1">CBS 1993</strain>
    </source>
</reference>
<organism evidence="1 2">
    <name type="scientific">Kuraishia capsulata CBS 1993</name>
    <dbReference type="NCBI Taxonomy" id="1382522"/>
    <lineage>
        <taxon>Eukaryota</taxon>
        <taxon>Fungi</taxon>
        <taxon>Dikarya</taxon>
        <taxon>Ascomycota</taxon>
        <taxon>Saccharomycotina</taxon>
        <taxon>Pichiomycetes</taxon>
        <taxon>Pichiales</taxon>
        <taxon>Pichiaceae</taxon>
        <taxon>Kuraishia</taxon>
    </lineage>
</organism>
<dbReference type="HOGENOM" id="CLU_3406499_0_0_1"/>
<protein>
    <submittedName>
        <fullName evidence="1">Uncharacterized protein</fullName>
    </submittedName>
</protein>